<name>A0A4Z2C913_9TELE</name>
<feature type="domain" description="IQ motif and ubiquitin-like" evidence="2">
    <location>
        <begin position="328"/>
        <end position="464"/>
    </location>
</feature>
<dbReference type="GO" id="GO:0060271">
    <property type="term" value="P:cilium assembly"/>
    <property type="evidence" value="ECO:0007669"/>
    <property type="project" value="TreeGrafter"/>
</dbReference>
<organism evidence="3 4">
    <name type="scientific">Takifugu bimaculatus</name>
    <dbReference type="NCBI Taxonomy" id="433685"/>
    <lineage>
        <taxon>Eukaryota</taxon>
        <taxon>Metazoa</taxon>
        <taxon>Chordata</taxon>
        <taxon>Craniata</taxon>
        <taxon>Vertebrata</taxon>
        <taxon>Euteleostomi</taxon>
        <taxon>Actinopterygii</taxon>
        <taxon>Neopterygii</taxon>
        <taxon>Teleostei</taxon>
        <taxon>Neoteleostei</taxon>
        <taxon>Acanthomorphata</taxon>
        <taxon>Eupercaria</taxon>
        <taxon>Tetraodontiformes</taxon>
        <taxon>Tetradontoidea</taxon>
        <taxon>Tetraodontidae</taxon>
        <taxon>Takifugu</taxon>
    </lineage>
</organism>
<proteinExistence type="predicted"/>
<dbReference type="Pfam" id="PF25805">
    <property type="entry name" value="IQUB"/>
    <property type="match status" value="1"/>
</dbReference>
<reference evidence="3 4" key="1">
    <citation type="submission" date="2019-04" db="EMBL/GenBank/DDBJ databases">
        <title>The sequence and de novo assembly of Takifugu bimaculatus genome using PacBio and Hi-C technologies.</title>
        <authorList>
            <person name="Xu P."/>
            <person name="Liu B."/>
            <person name="Zhou Z."/>
        </authorList>
    </citation>
    <scope>NUCLEOTIDE SEQUENCE [LARGE SCALE GENOMIC DNA]</scope>
    <source>
        <strain evidence="3">TB-2018</strain>
        <tissue evidence="3">Muscle</tissue>
    </source>
</reference>
<accession>A0A4Z2C913</accession>
<dbReference type="GO" id="GO:0030317">
    <property type="term" value="P:flagellated sperm motility"/>
    <property type="evidence" value="ECO:0007669"/>
    <property type="project" value="TreeGrafter"/>
</dbReference>
<evidence type="ECO:0000313" key="3">
    <source>
        <dbReference type="EMBL" id="TNN00727.1"/>
    </source>
</evidence>
<evidence type="ECO:0000259" key="2">
    <source>
        <dbReference type="Pfam" id="PF25805"/>
    </source>
</evidence>
<sequence>MEEKRESNQQRAAEQPTEDSREATDATSLTTFETSLTTDESSLTIAVDEQHTLTETGVFNESTLMVMEVSSAQPSTSPLHPVITIENDFMPDVLTVLVQTDEGDYQELMVEIEHPCYQKRFLGGYRHQLTGVEYHHAAVQTLQKKRPDRGVQLFSRDTQTVELRCQEQQCAVHVSTQMTRVGCFVSCCQDKLVSPGNYTTAGDYQEWRLRAVICLQSFVRRWLAQQKVGMLKMERDHRLAWENEQVRRRQEEKRYQMRERHQRWSNPQRQEDFNDLYRSVAKWRMMAEQQICSTLTGAEKTAALCSLVQQETQHIAAIGRLQIKAKASNHDSYVRRLLDKSAAPHRWPAAGGKTIEVDNQQIRRARELRDVYNSIIVAPESSEQRVCMLKKLRDTVQEDRCQLTEDIMGLINREVDLMKRGVRSDNLEGLRKRISTLFLQYIKKPEVNPEVSKLLEVPQSPSQKIDTLLCQSCHRVLLSTKFNLPAGSHQISRCRRCTALDSVARTRKDVCSYKNMLLRLRVEEQQLNKEARITFLLQVEDVQYLVEDVWTFCSAFKDRSDLDALDFVRWDRRRDWSPWNCILLPTEETSSHLEVKDLHKVYKAVFIRSIEYRHLLAWRHFRQNPALVEYLSSHPAAGLNIQLLSSPVSTTTDEQAAVTSSAHK</sequence>
<dbReference type="PANTHER" id="PTHR21074">
    <property type="entry name" value="IQ AND UBIQUITIN-LIKE DOMAIN-CONTAINING PROTEIN"/>
    <property type="match status" value="1"/>
</dbReference>
<protein>
    <recommendedName>
        <fullName evidence="2">IQ motif and ubiquitin-like domain-containing protein</fullName>
    </recommendedName>
</protein>
<dbReference type="InterPro" id="IPR057887">
    <property type="entry name" value="IQUB_helical"/>
</dbReference>
<feature type="region of interest" description="Disordered" evidence="1">
    <location>
        <begin position="1"/>
        <end position="40"/>
    </location>
</feature>
<evidence type="ECO:0000256" key="1">
    <source>
        <dbReference type="SAM" id="MobiDB-lite"/>
    </source>
</evidence>
<dbReference type="GO" id="GO:0001669">
    <property type="term" value="C:acrosomal vesicle"/>
    <property type="evidence" value="ECO:0007669"/>
    <property type="project" value="TreeGrafter"/>
</dbReference>
<evidence type="ECO:0000313" key="4">
    <source>
        <dbReference type="Proteomes" id="UP000516260"/>
    </source>
</evidence>
<comment type="caution">
    <text evidence="3">The sequence shown here is derived from an EMBL/GenBank/DDBJ whole genome shotgun (WGS) entry which is preliminary data.</text>
</comment>
<dbReference type="GO" id="GO:0031514">
    <property type="term" value="C:motile cilium"/>
    <property type="evidence" value="ECO:0007669"/>
    <property type="project" value="TreeGrafter"/>
</dbReference>
<dbReference type="EMBL" id="SWLE01000004">
    <property type="protein sequence ID" value="TNN00727.1"/>
    <property type="molecule type" value="Genomic_DNA"/>
</dbReference>
<dbReference type="AlphaFoldDB" id="A0A4Z2C913"/>
<dbReference type="PANTHER" id="PTHR21074:SF0">
    <property type="entry name" value="IQ AND UBIQUITIN-LIKE DOMAIN-CONTAINING PROTEIN"/>
    <property type="match status" value="1"/>
</dbReference>
<dbReference type="Proteomes" id="UP000516260">
    <property type="component" value="Chromosome 12"/>
</dbReference>
<feature type="compositionally biased region" description="Low complexity" evidence="1">
    <location>
        <begin position="27"/>
        <end position="40"/>
    </location>
</feature>
<keyword evidence="4" id="KW-1185">Reference proteome</keyword>
<gene>
    <name evidence="3" type="ORF">fugu_011973</name>
</gene>
<dbReference type="InterPro" id="IPR037695">
    <property type="entry name" value="IQUB"/>
</dbReference>